<dbReference type="AlphaFoldDB" id="A0A0L7QMB3"/>
<dbReference type="Proteomes" id="UP000053825">
    <property type="component" value="Unassembled WGS sequence"/>
</dbReference>
<keyword evidence="2" id="KW-1185">Reference proteome</keyword>
<keyword evidence="1" id="KW-0689">Ribosomal protein</keyword>
<accession>A0A0L7QMB3</accession>
<reference evidence="1 2" key="1">
    <citation type="submission" date="2015-07" db="EMBL/GenBank/DDBJ databases">
        <title>The genome of Habropoda laboriosa.</title>
        <authorList>
            <person name="Pan H."/>
            <person name="Kapheim K."/>
        </authorList>
    </citation>
    <scope>NUCLEOTIDE SEQUENCE [LARGE SCALE GENOMIC DNA]</scope>
    <source>
        <strain evidence="1">0110345459</strain>
    </source>
</reference>
<name>A0A0L7QMB3_9HYME</name>
<sequence>MGQKITLPSVKAYEKFILPKLAVYATPENIEKYLIQDIEDRKKLCAYSSQFVERTICVLSQCYLRLRMSLDVPWTIEKWHLRVCFRMQGLIVPENAIILPEKAISGPDISIENREFYVTVKINDHEKVKVRCKIHQYTSDPEREIIYDTPYYQFASRAIFPEDQEILNSLPRHRLANKEIRDETEENTEDLE</sequence>
<evidence type="ECO:0000313" key="1">
    <source>
        <dbReference type="EMBL" id="KOC59689.1"/>
    </source>
</evidence>
<proteinExistence type="predicted"/>
<organism evidence="1 2">
    <name type="scientific">Habropoda laboriosa</name>
    <dbReference type="NCBI Taxonomy" id="597456"/>
    <lineage>
        <taxon>Eukaryota</taxon>
        <taxon>Metazoa</taxon>
        <taxon>Ecdysozoa</taxon>
        <taxon>Arthropoda</taxon>
        <taxon>Hexapoda</taxon>
        <taxon>Insecta</taxon>
        <taxon>Pterygota</taxon>
        <taxon>Neoptera</taxon>
        <taxon>Endopterygota</taxon>
        <taxon>Hymenoptera</taxon>
        <taxon>Apocrita</taxon>
        <taxon>Aculeata</taxon>
        <taxon>Apoidea</taxon>
        <taxon>Anthophila</taxon>
        <taxon>Apidae</taxon>
        <taxon>Habropoda</taxon>
    </lineage>
</organism>
<evidence type="ECO:0000313" key="2">
    <source>
        <dbReference type="Proteomes" id="UP000053825"/>
    </source>
</evidence>
<gene>
    <name evidence="1" type="ORF">WH47_09670</name>
</gene>
<dbReference type="OrthoDB" id="5555409at2759"/>
<protein>
    <submittedName>
        <fullName evidence="1">39S ribosomal protein L9, mitochondrial</fullName>
    </submittedName>
</protein>
<dbReference type="GO" id="GO:0005840">
    <property type="term" value="C:ribosome"/>
    <property type="evidence" value="ECO:0007669"/>
    <property type="project" value="UniProtKB-KW"/>
</dbReference>
<dbReference type="EMBL" id="KQ414894">
    <property type="protein sequence ID" value="KOC59689.1"/>
    <property type="molecule type" value="Genomic_DNA"/>
</dbReference>
<dbReference type="STRING" id="597456.A0A0L7QMB3"/>
<keyword evidence="1" id="KW-0687">Ribonucleoprotein</keyword>